<dbReference type="AlphaFoldDB" id="A0A2M8VYM1"/>
<comment type="caution">
    <text evidence="18">The sequence shown here is derived from an EMBL/GenBank/DDBJ whole genome shotgun (WGS) entry which is preliminary data.</text>
</comment>
<evidence type="ECO:0000256" key="2">
    <source>
        <dbReference type="ARBA" id="ARBA00022741"/>
    </source>
</evidence>
<keyword evidence="9" id="KW-0234">DNA repair</keyword>
<evidence type="ECO:0000256" key="7">
    <source>
        <dbReference type="ARBA" id="ARBA00022840"/>
    </source>
</evidence>
<dbReference type="GO" id="GO:0005524">
    <property type="term" value="F:ATP binding"/>
    <property type="evidence" value="ECO:0007669"/>
    <property type="project" value="UniProtKB-UniRule"/>
</dbReference>
<dbReference type="InterPro" id="IPR000212">
    <property type="entry name" value="DNA_helicase_UvrD/REP"/>
</dbReference>
<dbReference type="PROSITE" id="PS51217">
    <property type="entry name" value="UVRD_HELICASE_CTER"/>
    <property type="match status" value="1"/>
</dbReference>
<dbReference type="EC" id="5.6.2.4" evidence="12"/>
<evidence type="ECO:0000256" key="6">
    <source>
        <dbReference type="ARBA" id="ARBA00022839"/>
    </source>
</evidence>
<evidence type="ECO:0000259" key="16">
    <source>
        <dbReference type="PROSITE" id="PS51198"/>
    </source>
</evidence>
<proteinExistence type="predicted"/>
<keyword evidence="2 15" id="KW-0547">Nucleotide-binding</keyword>
<dbReference type="GO" id="GO:0003677">
    <property type="term" value="F:DNA binding"/>
    <property type="evidence" value="ECO:0007669"/>
    <property type="project" value="UniProtKB-KW"/>
</dbReference>
<evidence type="ECO:0000256" key="5">
    <source>
        <dbReference type="ARBA" id="ARBA00022806"/>
    </source>
</evidence>
<dbReference type="InterPro" id="IPR027417">
    <property type="entry name" value="P-loop_NTPase"/>
</dbReference>
<dbReference type="InterPro" id="IPR014017">
    <property type="entry name" value="DNA_helicase_UvrD-like_C"/>
</dbReference>
<comment type="catalytic activity">
    <reaction evidence="14">
        <text>ATP + H2O = ADP + phosphate + H(+)</text>
        <dbReference type="Rhea" id="RHEA:13065"/>
        <dbReference type="ChEBI" id="CHEBI:15377"/>
        <dbReference type="ChEBI" id="CHEBI:15378"/>
        <dbReference type="ChEBI" id="CHEBI:30616"/>
        <dbReference type="ChEBI" id="CHEBI:43474"/>
        <dbReference type="ChEBI" id="CHEBI:456216"/>
        <dbReference type="EC" id="5.6.2.4"/>
    </reaction>
</comment>
<evidence type="ECO:0000313" key="18">
    <source>
        <dbReference type="EMBL" id="PJI82935.1"/>
    </source>
</evidence>
<feature type="binding site" evidence="15">
    <location>
        <begin position="22"/>
        <end position="29"/>
    </location>
    <ligand>
        <name>ATP</name>
        <dbReference type="ChEBI" id="CHEBI:30616"/>
    </ligand>
</feature>
<evidence type="ECO:0000256" key="14">
    <source>
        <dbReference type="ARBA" id="ARBA00048988"/>
    </source>
</evidence>
<keyword evidence="7 15" id="KW-0067">ATP-binding</keyword>
<dbReference type="InterPro" id="IPR014016">
    <property type="entry name" value="UvrD-like_ATP-bd"/>
</dbReference>
<dbReference type="PROSITE" id="PS51198">
    <property type="entry name" value="UVRD_HELICASE_ATP_BIND"/>
    <property type="match status" value="1"/>
</dbReference>
<dbReference type="GO" id="GO:0005829">
    <property type="term" value="C:cytosol"/>
    <property type="evidence" value="ECO:0007669"/>
    <property type="project" value="TreeGrafter"/>
</dbReference>
<accession>A0A2M8VYM1</accession>
<evidence type="ECO:0000256" key="9">
    <source>
        <dbReference type="ARBA" id="ARBA00023204"/>
    </source>
</evidence>
<evidence type="ECO:0000256" key="4">
    <source>
        <dbReference type="ARBA" id="ARBA00022801"/>
    </source>
</evidence>
<keyword evidence="4 15" id="KW-0378">Hydrolase</keyword>
<gene>
    <name evidence="18" type="ORF">B0G85_0325</name>
</gene>
<reference evidence="18 19" key="1">
    <citation type="submission" date="2017-11" db="EMBL/GenBank/DDBJ databases">
        <title>Genomic Encyclopedia of Type Strains, Phase III (KMG-III): the genomes of soil and plant-associated and newly described type strains.</title>
        <authorList>
            <person name="Whitman W."/>
        </authorList>
    </citation>
    <scope>NUCLEOTIDE SEQUENCE [LARGE SCALE GENOMIC DNA]</scope>
    <source>
        <strain evidence="18 19">UB-Domo-W1</strain>
    </source>
</reference>
<evidence type="ECO:0000256" key="11">
    <source>
        <dbReference type="ARBA" id="ARBA00034617"/>
    </source>
</evidence>
<evidence type="ECO:0000313" key="19">
    <source>
        <dbReference type="Proteomes" id="UP000229366"/>
    </source>
</evidence>
<dbReference type="EMBL" id="PGTX01000001">
    <property type="protein sequence ID" value="PJI82935.1"/>
    <property type="molecule type" value="Genomic_DNA"/>
</dbReference>
<dbReference type="GO" id="GO:0004527">
    <property type="term" value="F:exonuclease activity"/>
    <property type="evidence" value="ECO:0007669"/>
    <property type="project" value="UniProtKB-KW"/>
</dbReference>
<name>A0A2M8VYM1_9BURK</name>
<keyword evidence="19" id="KW-1185">Reference proteome</keyword>
<dbReference type="PANTHER" id="PTHR11070">
    <property type="entry name" value="UVRD / RECB / PCRA DNA HELICASE FAMILY MEMBER"/>
    <property type="match status" value="1"/>
</dbReference>
<feature type="domain" description="UvrD-like helicase ATP-binding" evidence="16">
    <location>
        <begin position="1"/>
        <end position="483"/>
    </location>
</feature>
<dbReference type="PANTHER" id="PTHR11070:SF2">
    <property type="entry name" value="ATP-DEPENDENT DNA HELICASE SRS2"/>
    <property type="match status" value="1"/>
</dbReference>
<keyword evidence="1" id="KW-0540">Nuclease</keyword>
<keyword evidence="5 15" id="KW-0347">Helicase</keyword>
<protein>
    <recommendedName>
        <fullName evidence="12">DNA 3'-5' helicase</fullName>
        <ecNumber evidence="12">5.6.2.4</ecNumber>
    </recommendedName>
    <alternativeName>
        <fullName evidence="13">DNA 3'-5' helicase II</fullName>
    </alternativeName>
</protein>
<evidence type="ECO:0000256" key="12">
    <source>
        <dbReference type="ARBA" id="ARBA00034808"/>
    </source>
</evidence>
<keyword evidence="10" id="KW-0413">Isomerase</keyword>
<evidence type="ECO:0000259" key="17">
    <source>
        <dbReference type="PROSITE" id="PS51217"/>
    </source>
</evidence>
<dbReference type="Gene3D" id="3.40.50.300">
    <property type="entry name" value="P-loop containing nucleotide triphosphate hydrolases"/>
    <property type="match status" value="3"/>
</dbReference>
<dbReference type="SUPFAM" id="SSF52540">
    <property type="entry name" value="P-loop containing nucleoside triphosphate hydrolases"/>
    <property type="match status" value="1"/>
</dbReference>
<dbReference type="GO" id="GO:0033202">
    <property type="term" value="C:DNA helicase complex"/>
    <property type="evidence" value="ECO:0007669"/>
    <property type="project" value="TreeGrafter"/>
</dbReference>
<evidence type="ECO:0000256" key="1">
    <source>
        <dbReference type="ARBA" id="ARBA00022722"/>
    </source>
</evidence>
<keyword evidence="6" id="KW-0269">Exonuclease</keyword>
<dbReference type="GO" id="GO:0000725">
    <property type="term" value="P:recombinational repair"/>
    <property type="evidence" value="ECO:0007669"/>
    <property type="project" value="TreeGrafter"/>
</dbReference>
<sequence length="1180" mass="133417">MVSEDFDYAIACNPQNSVIVSACAGSGKTWLLVARMIRLLLAGAKPQEILALTFTRKAAQEMRDRLYGLLEEFSTSDDATLMKELTNRGLSEQQALKLLPEARALYLKVLASPQAIVIDTFHGWFGRLLGAAPVSADVQPGFSLREDVKRLQEECMEDWWGDLPSHLKSHYDVLLAEFGASETQKFLMGNYSLFKQRGAWIFFQDACHAQGMTAIANLEQCLPDLHKPNPLEFFWQQSQTKENLELLLICFSNGTATQKGRVPIIEKAIEFWRTGKSVMEMVDEWQTLFLTQKQSPLADIASTSAPMLRYLTKSGGDPAIITAIRNDWVQAFEALFAWQGEQLIWRLNDAWFAMSQAMLTHTAKTKESMRVRDFDDLEIGVSQLMADPAHAAYLQARLDAKYSHILIDEFQDTNPLQWQILRSWLDGYGDDGSMPSVFIVGDPKQSIYRFRRADPRLFSSARAFLIAKLNAKPLYQNKTRRNAPAINNTVNALFLAGALPPSYEYVKQATTWAAPSLSTPDTNYSSQGEAQLLPLIERVEQEQPERIGSAFDNAIEDSGQTLSVRQRYEEGQQVGRLIHHIMATRSVVDKKDGKEYWRPARGSDFILLVKRRQYLPQFERALREAGLAYDSSRLGGLLNTLEIDDLVALLTVLVSPRHDLPLAQVLRSPIFSFTETQMQALSMNMGDPDTPFSSWWDALQACQNPQTQKAARYLEHWRNLGEVLPVHDLLDLIYSESNLRVHYAIAVQNLARAQVLANLDAFLELALNQDGGRYPSLSRFIDQINTMRRGDVDETPDEGDVGLEAEAESNEDIGEVDVNSDMSEEDQHKRVRVMTIHGAKGLEAPFVILLDANNTEWKAPHRGVLLDWSPEEGSPSHLSLYTSRSLTGIRKTIFQKENEVSQNENWNLLYVAMTRAKQGLWFSGVKSRANTGVNERSWYGRALSAGVQMMDPSDFNQAAPLDAFSQTKAVLGSMPFKMDHFQIEWDLAQQGHLAHLSKIESGSLALEKTQTQEQGLPALDPEILEEGIHFHKLLQFLTPQSGDAPIAHMQSQQQPKEQELMNWLGITHAGAQKLLERVHQVLEAPELQRYFTSGEWIQAWNEIDIASEDGKSYRIDRVVEFKDHLAILDYKLTIPEADSEQYEKYRKQLQGYQKELSRIRKDKPNKAYLISSAGSIKEVN</sequence>
<dbReference type="Gene3D" id="1.10.486.10">
    <property type="entry name" value="PCRA, domain 4"/>
    <property type="match status" value="1"/>
</dbReference>
<evidence type="ECO:0000256" key="8">
    <source>
        <dbReference type="ARBA" id="ARBA00023125"/>
    </source>
</evidence>
<dbReference type="GO" id="GO:0016887">
    <property type="term" value="F:ATP hydrolysis activity"/>
    <property type="evidence" value="ECO:0007669"/>
    <property type="project" value="RHEA"/>
</dbReference>
<evidence type="ECO:0000256" key="3">
    <source>
        <dbReference type="ARBA" id="ARBA00022763"/>
    </source>
</evidence>
<dbReference type="Pfam" id="PF13361">
    <property type="entry name" value="UvrD_C"/>
    <property type="match status" value="1"/>
</dbReference>
<evidence type="ECO:0000256" key="10">
    <source>
        <dbReference type="ARBA" id="ARBA00023235"/>
    </source>
</evidence>
<dbReference type="Proteomes" id="UP000229366">
    <property type="component" value="Unassembled WGS sequence"/>
</dbReference>
<keyword evidence="8" id="KW-0238">DNA-binding</keyword>
<dbReference type="Pfam" id="PF00580">
    <property type="entry name" value="UvrD-helicase"/>
    <property type="match status" value="1"/>
</dbReference>
<organism evidence="18 19">
    <name type="scientific">Polynucleobacter brandtiae</name>
    <dbReference type="NCBI Taxonomy" id="1938816"/>
    <lineage>
        <taxon>Bacteria</taxon>
        <taxon>Pseudomonadati</taxon>
        <taxon>Pseudomonadota</taxon>
        <taxon>Betaproteobacteria</taxon>
        <taxon>Burkholderiales</taxon>
        <taxon>Burkholderiaceae</taxon>
        <taxon>Polynucleobacter</taxon>
    </lineage>
</organism>
<evidence type="ECO:0000256" key="13">
    <source>
        <dbReference type="ARBA" id="ARBA00034923"/>
    </source>
</evidence>
<evidence type="ECO:0000256" key="15">
    <source>
        <dbReference type="PROSITE-ProRule" id="PRU00560"/>
    </source>
</evidence>
<dbReference type="Gene3D" id="3.90.320.10">
    <property type="match status" value="1"/>
</dbReference>
<feature type="domain" description="UvrD-like helicase C-terminal" evidence="17">
    <location>
        <begin position="530"/>
        <end position="841"/>
    </location>
</feature>
<dbReference type="GO" id="GO:0043138">
    <property type="term" value="F:3'-5' DNA helicase activity"/>
    <property type="evidence" value="ECO:0007669"/>
    <property type="project" value="UniProtKB-EC"/>
</dbReference>
<keyword evidence="3" id="KW-0227">DNA damage</keyword>
<dbReference type="InterPro" id="IPR011604">
    <property type="entry name" value="PDDEXK-like_dom_sf"/>
</dbReference>
<comment type="catalytic activity">
    <reaction evidence="11">
        <text>Couples ATP hydrolysis with the unwinding of duplex DNA by translocating in the 3'-5' direction.</text>
        <dbReference type="EC" id="5.6.2.4"/>
    </reaction>
</comment>